<evidence type="ECO:0000256" key="1">
    <source>
        <dbReference type="SAM" id="MobiDB-lite"/>
    </source>
</evidence>
<dbReference type="EMBL" id="UYYA01000038">
    <property type="protein sequence ID" value="VDM51983.1"/>
    <property type="molecule type" value="Genomic_DNA"/>
</dbReference>
<gene>
    <name evidence="2" type="ORF">ACOC_LOCUS398</name>
</gene>
<dbReference type="OrthoDB" id="5866767at2759"/>
<accession>A0A0R3PA62</accession>
<sequence length="134" mass="15823">MGATDVLPYPRRRSSVQINATMNNTFNYSTPEPKTPTVLSPLRVLPRDIFNNEPTRSKSIECLFRVRSHSLHRSDRTNPEESRRPSIRNERPHEARRRPRLASDQSENAAQYIERLRRELIVQIRQPHECNYVF</sequence>
<evidence type="ECO:0000313" key="3">
    <source>
        <dbReference type="Proteomes" id="UP000267027"/>
    </source>
</evidence>
<name>A0A0R3PA62_ANGCS</name>
<keyword evidence="3" id="KW-1185">Reference proteome</keyword>
<proteinExistence type="predicted"/>
<feature type="compositionally biased region" description="Basic and acidic residues" evidence="1">
    <location>
        <begin position="72"/>
        <end position="93"/>
    </location>
</feature>
<dbReference type="Proteomes" id="UP000267027">
    <property type="component" value="Unassembled WGS sequence"/>
</dbReference>
<reference evidence="2 3" key="2">
    <citation type="submission" date="2018-11" db="EMBL/GenBank/DDBJ databases">
        <authorList>
            <consortium name="Pathogen Informatics"/>
        </authorList>
    </citation>
    <scope>NUCLEOTIDE SEQUENCE [LARGE SCALE GENOMIC DNA]</scope>
    <source>
        <strain evidence="2 3">Costa Rica</strain>
    </source>
</reference>
<evidence type="ECO:0000313" key="2">
    <source>
        <dbReference type="EMBL" id="VDM51983.1"/>
    </source>
</evidence>
<dbReference type="AlphaFoldDB" id="A0A0R3PA62"/>
<dbReference type="WBParaSite" id="ACOC_0000039701-mRNA-1">
    <property type="protein sequence ID" value="ACOC_0000039701-mRNA-1"/>
    <property type="gene ID" value="ACOC_0000039701"/>
</dbReference>
<protein>
    <submittedName>
        <fullName evidence="2 4">Uncharacterized protein</fullName>
    </submittedName>
</protein>
<organism evidence="4">
    <name type="scientific">Angiostrongylus costaricensis</name>
    <name type="common">Nematode worm</name>
    <dbReference type="NCBI Taxonomy" id="334426"/>
    <lineage>
        <taxon>Eukaryota</taxon>
        <taxon>Metazoa</taxon>
        <taxon>Ecdysozoa</taxon>
        <taxon>Nematoda</taxon>
        <taxon>Chromadorea</taxon>
        <taxon>Rhabditida</taxon>
        <taxon>Rhabditina</taxon>
        <taxon>Rhabditomorpha</taxon>
        <taxon>Strongyloidea</taxon>
        <taxon>Metastrongylidae</taxon>
        <taxon>Angiostrongylus</taxon>
    </lineage>
</organism>
<dbReference type="OMA" id="HRIDASH"/>
<reference evidence="4" key="1">
    <citation type="submission" date="2017-02" db="UniProtKB">
        <authorList>
            <consortium name="WormBaseParasite"/>
        </authorList>
    </citation>
    <scope>IDENTIFICATION</scope>
</reference>
<feature type="region of interest" description="Disordered" evidence="1">
    <location>
        <begin position="68"/>
        <end position="107"/>
    </location>
</feature>
<evidence type="ECO:0000313" key="4">
    <source>
        <dbReference type="WBParaSite" id="ACOC_0000039701-mRNA-1"/>
    </source>
</evidence>